<feature type="compositionally biased region" description="Polar residues" evidence="1">
    <location>
        <begin position="169"/>
        <end position="179"/>
    </location>
</feature>
<protein>
    <recommendedName>
        <fullName evidence="4">INO80 complex subunit B-like conserved region domain-containing protein</fullName>
    </recommendedName>
</protein>
<accession>A0AAV9X787</accession>
<feature type="compositionally biased region" description="Low complexity" evidence="1">
    <location>
        <begin position="364"/>
        <end position="375"/>
    </location>
</feature>
<feature type="compositionally biased region" description="Basic and acidic residues" evidence="1">
    <location>
        <begin position="249"/>
        <end position="265"/>
    </location>
</feature>
<evidence type="ECO:0000256" key="1">
    <source>
        <dbReference type="SAM" id="MobiDB-lite"/>
    </source>
</evidence>
<evidence type="ECO:0000313" key="2">
    <source>
        <dbReference type="EMBL" id="KAK6537954.1"/>
    </source>
</evidence>
<feature type="compositionally biased region" description="Basic and acidic residues" evidence="1">
    <location>
        <begin position="86"/>
        <end position="102"/>
    </location>
</feature>
<gene>
    <name evidence="2" type="ORF">TWF694_010849</name>
</gene>
<reference evidence="2 3" key="1">
    <citation type="submission" date="2019-10" db="EMBL/GenBank/DDBJ databases">
        <authorList>
            <person name="Palmer J.M."/>
        </authorList>
    </citation>
    <scope>NUCLEOTIDE SEQUENCE [LARGE SCALE GENOMIC DNA]</scope>
    <source>
        <strain evidence="2 3">TWF694</strain>
    </source>
</reference>
<comment type="caution">
    <text evidence="2">The sequence shown here is derived from an EMBL/GenBank/DDBJ whole genome shotgun (WGS) entry which is preliminary data.</text>
</comment>
<name>A0AAV9X787_9PEZI</name>
<dbReference type="EMBL" id="JAVHJO010000008">
    <property type="protein sequence ID" value="KAK6537954.1"/>
    <property type="molecule type" value="Genomic_DNA"/>
</dbReference>
<dbReference type="Proteomes" id="UP001365542">
    <property type="component" value="Unassembled WGS sequence"/>
</dbReference>
<feature type="compositionally biased region" description="Acidic residues" evidence="1">
    <location>
        <begin position="302"/>
        <end position="311"/>
    </location>
</feature>
<evidence type="ECO:0000313" key="3">
    <source>
        <dbReference type="Proteomes" id="UP001365542"/>
    </source>
</evidence>
<organism evidence="2 3">
    <name type="scientific">Orbilia ellipsospora</name>
    <dbReference type="NCBI Taxonomy" id="2528407"/>
    <lineage>
        <taxon>Eukaryota</taxon>
        <taxon>Fungi</taxon>
        <taxon>Dikarya</taxon>
        <taxon>Ascomycota</taxon>
        <taxon>Pezizomycotina</taxon>
        <taxon>Orbiliomycetes</taxon>
        <taxon>Orbiliales</taxon>
        <taxon>Orbiliaceae</taxon>
        <taxon>Orbilia</taxon>
    </lineage>
</organism>
<keyword evidence="3" id="KW-1185">Reference proteome</keyword>
<evidence type="ECO:0008006" key="4">
    <source>
        <dbReference type="Google" id="ProtNLM"/>
    </source>
</evidence>
<feature type="region of interest" description="Disordered" evidence="1">
    <location>
        <begin position="161"/>
        <end position="400"/>
    </location>
</feature>
<feature type="compositionally biased region" description="Basic and acidic residues" evidence="1">
    <location>
        <begin position="323"/>
        <end position="350"/>
    </location>
</feature>
<feature type="region of interest" description="Disordered" evidence="1">
    <location>
        <begin position="76"/>
        <end position="118"/>
    </location>
</feature>
<sequence length="400" mass="43280">MAFEVDRQPSHIRALNDTISTAPSYVPLTSPASKRKRDVLLYIPPISTNTSFNSSTTGSFGSDGACDGCDKSGGRGGVIEGSGQVEDSKCSCDGMSDEKKSGDGSGMDNSASAEVEVPSPRTKVANKLEGLTLAAGTSKEKESSKAAKVIKSWRKSSVGKFTGFLDQRSPGSQNTTKTEVTAPVGNDDEEDPDLMKTPRKKRATIPDSDIDMKVENAQVTPKKRKGNAKVTLTMFKEPEEVDMTAPEVPLKESVEEDSKNSDGKLADGPVTFVGSSKQPQAKGRLRSPPPTIEEDAPRGNGEEDTDSDPDETGIGYRPTAQQRELRNQKRMQQIKEYKARESREARARRTAERRRRNVTDRGESATSSTSSLLPSVQTEEVDEMADVQKSGAVKKVHFAD</sequence>
<dbReference type="AlphaFoldDB" id="A0AAV9X787"/>
<proteinExistence type="predicted"/>